<organism evidence="8">
    <name type="scientific">Brassica campestris</name>
    <name type="common">Field mustard</name>
    <dbReference type="NCBI Taxonomy" id="3711"/>
    <lineage>
        <taxon>Eukaryota</taxon>
        <taxon>Viridiplantae</taxon>
        <taxon>Streptophyta</taxon>
        <taxon>Embryophyta</taxon>
        <taxon>Tracheophyta</taxon>
        <taxon>Spermatophyta</taxon>
        <taxon>Magnoliopsida</taxon>
        <taxon>eudicotyledons</taxon>
        <taxon>Gunneridae</taxon>
        <taxon>Pentapetalae</taxon>
        <taxon>rosids</taxon>
        <taxon>malvids</taxon>
        <taxon>Brassicales</taxon>
        <taxon>Brassicaceae</taxon>
        <taxon>Brassiceae</taxon>
        <taxon>Brassica</taxon>
    </lineage>
</organism>
<evidence type="ECO:0000256" key="2">
    <source>
        <dbReference type="ARBA" id="ARBA00007635"/>
    </source>
</evidence>
<feature type="transmembrane region" description="Helical" evidence="6">
    <location>
        <begin position="150"/>
        <end position="170"/>
    </location>
</feature>
<name>A0A3P5YK77_BRACM</name>
<accession>A0A3P5YK77</accession>
<dbReference type="GO" id="GO:0016020">
    <property type="term" value="C:membrane"/>
    <property type="evidence" value="ECO:0007669"/>
    <property type="project" value="UniProtKB-SubCell"/>
</dbReference>
<keyword evidence="4 6" id="KW-1133">Transmembrane helix</keyword>
<feature type="transmembrane region" description="Helical" evidence="6">
    <location>
        <begin position="90"/>
        <end position="106"/>
    </location>
</feature>
<gene>
    <name evidence="8" type="ORF">BRAA09T39411Z</name>
</gene>
<keyword evidence="5 6" id="KW-0472">Membrane</keyword>
<evidence type="ECO:0000259" key="7">
    <source>
        <dbReference type="Pfam" id="PF00892"/>
    </source>
</evidence>
<sequence length="280" mass="31874">MNRMLTFALHRKNYEDIYSFYRERRPKITWKIIFQGFLCGLFGESLGHHLYMKSMALTSATFITAMENLIPAVTFVIGIIARTAVGKTKVFRTLMGIGGAMLLTFYKDFSIDFLKSDINLLYNERTCMSCFWYTNFSIQAKMSETFPCHYASTGLMSLMAFFQSTIYALCVERDWTQWKLGWDIRLWTGTMGPALVVALMSICARLRGPLFVAVFNPLLLVIHNEMKKKLNGLVPLEENEVQKSVRTIVVSGNNSSGSIEMKMMENSTSGRKEVAMASCH</sequence>
<comment type="similarity">
    <text evidence="2 6">Belongs to the drug/metabolite transporter (DMT) superfamily. Plant drug/metabolite exporter (P-DME) (TC 2.A.7.4) family.</text>
</comment>
<feature type="transmembrane region" description="Helical" evidence="6">
    <location>
        <begin position="57"/>
        <end position="81"/>
    </location>
</feature>
<dbReference type="PANTHER" id="PTHR31218">
    <property type="entry name" value="WAT1-RELATED PROTEIN"/>
    <property type="match status" value="1"/>
</dbReference>
<comment type="subcellular location">
    <subcellularLocation>
        <location evidence="1 6">Membrane</location>
        <topology evidence="1 6">Multi-pass membrane protein</topology>
    </subcellularLocation>
</comment>
<dbReference type="Pfam" id="PF00892">
    <property type="entry name" value="EamA"/>
    <property type="match status" value="1"/>
</dbReference>
<proteinExistence type="inferred from homology"/>
<feature type="transmembrane region" description="Helical" evidence="6">
    <location>
        <begin position="182"/>
        <end position="200"/>
    </location>
</feature>
<dbReference type="GO" id="GO:0022857">
    <property type="term" value="F:transmembrane transporter activity"/>
    <property type="evidence" value="ECO:0007669"/>
    <property type="project" value="InterPro"/>
</dbReference>
<evidence type="ECO:0000256" key="3">
    <source>
        <dbReference type="ARBA" id="ARBA00022692"/>
    </source>
</evidence>
<feature type="domain" description="EamA" evidence="7">
    <location>
        <begin position="19"/>
        <end position="104"/>
    </location>
</feature>
<dbReference type="InterPro" id="IPR000620">
    <property type="entry name" value="EamA_dom"/>
</dbReference>
<dbReference type="EMBL" id="LR031568">
    <property type="protein sequence ID" value="VDC61800.1"/>
    <property type="molecule type" value="Genomic_DNA"/>
</dbReference>
<dbReference type="AlphaFoldDB" id="A0A3P5YK77"/>
<evidence type="ECO:0000256" key="6">
    <source>
        <dbReference type="RuleBase" id="RU363077"/>
    </source>
</evidence>
<reference evidence="8" key="1">
    <citation type="submission" date="2018-11" db="EMBL/GenBank/DDBJ databases">
        <authorList>
            <consortium name="Genoscope - CEA"/>
            <person name="William W."/>
        </authorList>
    </citation>
    <scope>NUCLEOTIDE SEQUENCE</scope>
</reference>
<evidence type="ECO:0000313" key="8">
    <source>
        <dbReference type="EMBL" id="VDC61800.1"/>
    </source>
</evidence>
<evidence type="ECO:0000256" key="4">
    <source>
        <dbReference type="ARBA" id="ARBA00022989"/>
    </source>
</evidence>
<feature type="transmembrane region" description="Helical" evidence="6">
    <location>
        <begin position="32"/>
        <end position="51"/>
    </location>
</feature>
<evidence type="ECO:0000256" key="1">
    <source>
        <dbReference type="ARBA" id="ARBA00004141"/>
    </source>
</evidence>
<evidence type="ECO:0000256" key="5">
    <source>
        <dbReference type="ARBA" id="ARBA00023136"/>
    </source>
</evidence>
<dbReference type="InterPro" id="IPR030184">
    <property type="entry name" value="WAT1-related"/>
</dbReference>
<keyword evidence="3 6" id="KW-0812">Transmembrane</keyword>
<protein>
    <recommendedName>
        <fullName evidence="6">WAT1-related protein</fullName>
    </recommendedName>
</protein>